<sequence length="677" mass="75395">MFMAMEASESLGRVNVLLIAFILSLITSQLTSSLTLNFTHFTNETSDIVLEGDAILADGYLDLTNATYRFSADNCVGRATYVEPIRLYDGCGFFAGFSTRFTFVVDSRNSADHADGLAFFLAPNGTRLPDFRDGSNLGLMSAEQQLNDTGGSFVAVEFDTHKNAWDPEGDHVGVDINFLKSVAYVKWKSGVMPGHKTEVWVRYDPAKNYLQVTFTELGDNGRIEIRSLDYAVNLSQAIMNEWATIGFSASTGSFHEFHKILSWEFSVTDPITAPLSEVKRVRGAVWWSSILVGAAAMAVALFVIWLVVSGQRRRGLRKTRKADDVFEFEFSWEDGKFREGARKFSYEELSLATNSFDEKRKLGQGGFGGVYKGYLKYLDRHVAVKRVSKKSKQGIKEFSSEVKIISQLQHRNLVELVGWCHDKADLLLVYEFMPNGSLDKHLFKGQICLPWESRYRIASGLAYALLYLHEGGKQCVLHRDIKSSNVMLDSDFNAKLGDFGLARLVDHSKASQTTISAGTLGYMAPECVISGKASKEMDIYSFGVVTLEITCGRKPIKQDDKDGHGQAHIVMYVWEQYRLGSILEAADKRLSGKYSRDEMERLMKVGLWCTHPHSSLRPSIRQAISVLNAEAPLPSLPPDMPILQYTTPSFDITAMSLISPFSPENSPLAAEASTRAA</sequence>
<dbReference type="Proteomes" id="UP001057402">
    <property type="component" value="Chromosome 6"/>
</dbReference>
<evidence type="ECO:0000313" key="2">
    <source>
        <dbReference type="Proteomes" id="UP001057402"/>
    </source>
</evidence>
<proteinExistence type="predicted"/>
<protein>
    <submittedName>
        <fullName evidence="1">Uncharacterized protein</fullName>
    </submittedName>
</protein>
<dbReference type="EMBL" id="CM042885">
    <property type="protein sequence ID" value="KAI4367516.1"/>
    <property type="molecule type" value="Genomic_DNA"/>
</dbReference>
<gene>
    <name evidence="1" type="ORF">MLD38_023246</name>
</gene>
<evidence type="ECO:0000313" key="1">
    <source>
        <dbReference type="EMBL" id="KAI4367516.1"/>
    </source>
</evidence>
<keyword evidence="2" id="KW-1185">Reference proteome</keyword>
<organism evidence="1 2">
    <name type="scientific">Melastoma candidum</name>
    <dbReference type="NCBI Taxonomy" id="119954"/>
    <lineage>
        <taxon>Eukaryota</taxon>
        <taxon>Viridiplantae</taxon>
        <taxon>Streptophyta</taxon>
        <taxon>Embryophyta</taxon>
        <taxon>Tracheophyta</taxon>
        <taxon>Spermatophyta</taxon>
        <taxon>Magnoliopsida</taxon>
        <taxon>eudicotyledons</taxon>
        <taxon>Gunneridae</taxon>
        <taxon>Pentapetalae</taxon>
        <taxon>rosids</taxon>
        <taxon>malvids</taxon>
        <taxon>Myrtales</taxon>
        <taxon>Melastomataceae</taxon>
        <taxon>Melastomatoideae</taxon>
        <taxon>Melastomateae</taxon>
        <taxon>Melastoma</taxon>
    </lineage>
</organism>
<accession>A0ACB9QLX2</accession>
<comment type="caution">
    <text evidence="1">The sequence shown here is derived from an EMBL/GenBank/DDBJ whole genome shotgun (WGS) entry which is preliminary data.</text>
</comment>
<name>A0ACB9QLX2_9MYRT</name>
<reference evidence="2" key="1">
    <citation type="journal article" date="2023" name="Front. Plant Sci.">
        <title>Chromosomal-level genome assembly of Melastoma candidum provides insights into trichome evolution.</title>
        <authorList>
            <person name="Zhong Y."/>
            <person name="Wu W."/>
            <person name="Sun C."/>
            <person name="Zou P."/>
            <person name="Liu Y."/>
            <person name="Dai S."/>
            <person name="Zhou R."/>
        </authorList>
    </citation>
    <scope>NUCLEOTIDE SEQUENCE [LARGE SCALE GENOMIC DNA]</scope>
</reference>